<name>A0A9D2LJM2_9FIRM</name>
<organism evidence="2 3">
    <name type="scientific">Candidatus Oscillibacter excrementigallinarum</name>
    <dbReference type="NCBI Taxonomy" id="2838716"/>
    <lineage>
        <taxon>Bacteria</taxon>
        <taxon>Bacillati</taxon>
        <taxon>Bacillota</taxon>
        <taxon>Clostridia</taxon>
        <taxon>Eubacteriales</taxon>
        <taxon>Oscillospiraceae</taxon>
        <taxon>Oscillibacter</taxon>
    </lineage>
</organism>
<protein>
    <submittedName>
        <fullName evidence="2">Uncharacterized protein</fullName>
    </submittedName>
</protein>
<dbReference type="EMBL" id="DWZJ01000087">
    <property type="protein sequence ID" value="HJB13948.1"/>
    <property type="molecule type" value="Genomic_DNA"/>
</dbReference>
<evidence type="ECO:0000313" key="3">
    <source>
        <dbReference type="Proteomes" id="UP000823824"/>
    </source>
</evidence>
<sequence length="298" mass="31983">MKHGQNIWLGTLTAAVILLAVTLAGTHDRLAVLQAEHAALQQEAEDLRERLSETREQLWEQEDALREVSAQVTQQEEKPLLASYALTPLRLEAASHQVELGISLSLTTPDQTATATVNVYQGGGERKRLSQTELTRDEAGTYTGETMVPGDLSNLQILVTVRSGGSADTAWLYEGRSAGLLPVTLSGRSGEALRQDGGAQITAAVRLGESVSASGQAFRLYHNGQLAETVPAAAGQGSGTWEGTGTVSCADGDQVEVRFFCQDSLGLGYEFPVRVWEVKEDRLAAGWPVTNAPELVWP</sequence>
<keyword evidence="1" id="KW-0175">Coiled coil</keyword>
<feature type="coiled-coil region" evidence="1">
    <location>
        <begin position="23"/>
        <end position="78"/>
    </location>
</feature>
<dbReference type="Proteomes" id="UP000823824">
    <property type="component" value="Unassembled WGS sequence"/>
</dbReference>
<proteinExistence type="predicted"/>
<dbReference type="AlphaFoldDB" id="A0A9D2LJM2"/>
<evidence type="ECO:0000313" key="2">
    <source>
        <dbReference type="EMBL" id="HJB13948.1"/>
    </source>
</evidence>
<comment type="caution">
    <text evidence="2">The sequence shown here is derived from an EMBL/GenBank/DDBJ whole genome shotgun (WGS) entry which is preliminary data.</text>
</comment>
<reference evidence="2" key="1">
    <citation type="journal article" date="2021" name="PeerJ">
        <title>Extensive microbial diversity within the chicken gut microbiome revealed by metagenomics and culture.</title>
        <authorList>
            <person name="Gilroy R."/>
            <person name="Ravi A."/>
            <person name="Getino M."/>
            <person name="Pursley I."/>
            <person name="Horton D.L."/>
            <person name="Alikhan N.F."/>
            <person name="Baker D."/>
            <person name="Gharbi K."/>
            <person name="Hall N."/>
            <person name="Watson M."/>
            <person name="Adriaenssens E.M."/>
            <person name="Foster-Nyarko E."/>
            <person name="Jarju S."/>
            <person name="Secka A."/>
            <person name="Antonio M."/>
            <person name="Oren A."/>
            <person name="Chaudhuri R.R."/>
            <person name="La Ragione R."/>
            <person name="Hildebrand F."/>
            <person name="Pallen M.J."/>
        </authorList>
    </citation>
    <scope>NUCLEOTIDE SEQUENCE</scope>
    <source>
        <strain evidence="2">ChiBcec18-1249</strain>
    </source>
</reference>
<reference evidence="2" key="2">
    <citation type="submission" date="2021-04" db="EMBL/GenBank/DDBJ databases">
        <authorList>
            <person name="Gilroy R."/>
        </authorList>
    </citation>
    <scope>NUCLEOTIDE SEQUENCE</scope>
    <source>
        <strain evidence="2">ChiBcec18-1249</strain>
    </source>
</reference>
<evidence type="ECO:0000256" key="1">
    <source>
        <dbReference type="SAM" id="Coils"/>
    </source>
</evidence>
<gene>
    <name evidence="2" type="ORF">H9787_09590</name>
</gene>
<accession>A0A9D2LJM2</accession>